<sequence length="91" mass="9935">MTTTPDPLDVLKYAYVVTWAEINGHEDFEQLQDTLEALVAPLVTSGVMNLDDLRYSDGRLVTVTTEIDVPSRGPMDVIQLPPGYPTGQTAA</sequence>
<dbReference type="RefSeq" id="WP_165617671.1">
    <property type="nucleotide sequence ID" value="NZ_FNIR01000014.1"/>
</dbReference>
<dbReference type="EMBL" id="FNIR01000014">
    <property type="protein sequence ID" value="SDP46307.1"/>
    <property type="molecule type" value="Genomic_DNA"/>
</dbReference>
<reference evidence="2" key="1">
    <citation type="submission" date="2016-10" db="EMBL/GenBank/DDBJ databases">
        <authorList>
            <person name="Varghese N."/>
            <person name="Submissions S."/>
        </authorList>
    </citation>
    <scope>NUCLEOTIDE SEQUENCE [LARGE SCALE GENOMIC DNA]</scope>
    <source>
        <strain evidence="2">DSM 45843</strain>
    </source>
</reference>
<proteinExistence type="predicted"/>
<dbReference type="STRING" id="1052260.SAMN05660199_03954"/>
<evidence type="ECO:0000313" key="1">
    <source>
        <dbReference type="EMBL" id="SDP46307.1"/>
    </source>
</evidence>
<gene>
    <name evidence="1" type="ORF">SAMN05660199_03954</name>
</gene>
<name>A0A1H0SWY6_9ACTN</name>
<accession>A0A1H0SWY6</accession>
<dbReference type="AlphaFoldDB" id="A0A1H0SWY6"/>
<keyword evidence="2" id="KW-1185">Reference proteome</keyword>
<protein>
    <submittedName>
        <fullName evidence="1">Uncharacterized protein</fullName>
    </submittedName>
</protein>
<dbReference type="Proteomes" id="UP000199088">
    <property type="component" value="Unassembled WGS sequence"/>
</dbReference>
<organism evidence="1 2">
    <name type="scientific">Klenkia soli</name>
    <dbReference type="NCBI Taxonomy" id="1052260"/>
    <lineage>
        <taxon>Bacteria</taxon>
        <taxon>Bacillati</taxon>
        <taxon>Actinomycetota</taxon>
        <taxon>Actinomycetes</taxon>
        <taxon>Geodermatophilales</taxon>
        <taxon>Geodermatophilaceae</taxon>
        <taxon>Klenkia</taxon>
    </lineage>
</organism>
<evidence type="ECO:0000313" key="2">
    <source>
        <dbReference type="Proteomes" id="UP000199088"/>
    </source>
</evidence>